<feature type="region of interest" description="Disordered" evidence="6">
    <location>
        <begin position="192"/>
        <end position="264"/>
    </location>
</feature>
<dbReference type="SUPFAM" id="SSF103473">
    <property type="entry name" value="MFS general substrate transporter"/>
    <property type="match status" value="1"/>
</dbReference>
<keyword evidence="3 7" id="KW-0812">Transmembrane</keyword>
<keyword evidence="9" id="KW-1185">Reference proteome</keyword>
<sequence>MSSWPRYGSFWTLWTAAVFSRLGDALRVPALALLAASLSRDPRAVAAVVVAGQLPPLLFGLVGGVYADRWDRRRTMATVDGLRAVLVAGFALLVATGDAGIGTLLGCAFLLASLGVAFDAAAFAVLPDIVPADRLATANGRLQAGTAVAGGFVGAPLAGVLFALAAALPFAVDAATFAVAALLALTLRPSTSATPGRPPLGSPRSAAKSRPPGCSSGSAGVLPDRRPGGSSPARPDSLALPSAAGDRPAVGSPGRARAPGASVAGRRVHRMRRIWRESGDGLRWIWRDGTLRLITGLTVVTNLATSGLIAVTVLYALEVLGVPAAGYGLFMSAAIVGALAGGLCAGRVAARLGTLPALRWVLVAETLAVATLAVARHPVPGAIALAVFSAGTATWNALWSAYGQRNVPAELLGRVGGAQRTVGSLAAPVGAIGAGLLGSAAGLPSVSYAATAVFALVTVASWPALRNRATR</sequence>
<comment type="caution">
    <text evidence="8">The sequence shown here is derived from an EMBL/GenBank/DDBJ whole genome shotgun (WGS) entry which is preliminary data.</text>
</comment>
<evidence type="ECO:0000256" key="1">
    <source>
        <dbReference type="ARBA" id="ARBA00004651"/>
    </source>
</evidence>
<dbReference type="InterPro" id="IPR011701">
    <property type="entry name" value="MFS"/>
</dbReference>
<dbReference type="Proteomes" id="UP000621500">
    <property type="component" value="Unassembled WGS sequence"/>
</dbReference>
<feature type="transmembrane region" description="Helical" evidence="7">
    <location>
        <begin position="79"/>
        <end position="97"/>
    </location>
</feature>
<organism evidence="8 9">
    <name type="scientific">Plantactinospora mayteni</name>
    <dbReference type="NCBI Taxonomy" id="566021"/>
    <lineage>
        <taxon>Bacteria</taxon>
        <taxon>Bacillati</taxon>
        <taxon>Actinomycetota</taxon>
        <taxon>Actinomycetes</taxon>
        <taxon>Micromonosporales</taxon>
        <taxon>Micromonosporaceae</taxon>
        <taxon>Plantactinospora</taxon>
    </lineage>
</organism>
<name>A0ABQ4ETW0_9ACTN</name>
<feature type="transmembrane region" description="Helical" evidence="7">
    <location>
        <begin position="142"/>
        <end position="164"/>
    </location>
</feature>
<feature type="transmembrane region" description="Helical" evidence="7">
    <location>
        <begin position="381"/>
        <end position="402"/>
    </location>
</feature>
<dbReference type="CDD" id="cd06173">
    <property type="entry name" value="MFS_MefA_like"/>
    <property type="match status" value="1"/>
</dbReference>
<dbReference type="Pfam" id="PF07690">
    <property type="entry name" value="MFS_1"/>
    <property type="match status" value="1"/>
</dbReference>
<keyword evidence="2" id="KW-1003">Cell membrane</keyword>
<dbReference type="PANTHER" id="PTHR23513">
    <property type="entry name" value="INTEGRAL MEMBRANE EFFLUX PROTEIN-RELATED"/>
    <property type="match status" value="1"/>
</dbReference>
<feature type="transmembrane region" description="Helical" evidence="7">
    <location>
        <begin position="170"/>
        <end position="187"/>
    </location>
</feature>
<evidence type="ECO:0000256" key="7">
    <source>
        <dbReference type="SAM" id="Phobius"/>
    </source>
</evidence>
<evidence type="ECO:0000256" key="2">
    <source>
        <dbReference type="ARBA" id="ARBA00022475"/>
    </source>
</evidence>
<dbReference type="Gene3D" id="1.20.1250.20">
    <property type="entry name" value="MFS general substrate transporter like domains"/>
    <property type="match status" value="1"/>
</dbReference>
<feature type="transmembrane region" description="Helical" evidence="7">
    <location>
        <begin position="446"/>
        <end position="465"/>
    </location>
</feature>
<protein>
    <recommendedName>
        <fullName evidence="10">MFS transporter</fullName>
    </recommendedName>
</protein>
<dbReference type="PANTHER" id="PTHR23513:SF6">
    <property type="entry name" value="MAJOR FACILITATOR SUPERFAMILY ASSOCIATED DOMAIN-CONTAINING PROTEIN"/>
    <property type="match status" value="1"/>
</dbReference>
<evidence type="ECO:0000256" key="3">
    <source>
        <dbReference type="ARBA" id="ARBA00022692"/>
    </source>
</evidence>
<feature type="transmembrane region" description="Helical" evidence="7">
    <location>
        <begin position="44"/>
        <end position="67"/>
    </location>
</feature>
<feature type="transmembrane region" description="Helical" evidence="7">
    <location>
        <begin position="357"/>
        <end position="375"/>
    </location>
</feature>
<evidence type="ECO:0000313" key="8">
    <source>
        <dbReference type="EMBL" id="GIG98098.1"/>
    </source>
</evidence>
<reference evidence="8 9" key="1">
    <citation type="submission" date="2021-01" db="EMBL/GenBank/DDBJ databases">
        <title>Whole genome shotgun sequence of Plantactinospora mayteni NBRC 109088.</title>
        <authorList>
            <person name="Komaki H."/>
            <person name="Tamura T."/>
        </authorList>
    </citation>
    <scope>NUCLEOTIDE SEQUENCE [LARGE SCALE GENOMIC DNA]</scope>
    <source>
        <strain evidence="8 9">NBRC 109088</strain>
    </source>
</reference>
<accession>A0ABQ4ETW0</accession>
<evidence type="ECO:0000256" key="5">
    <source>
        <dbReference type="ARBA" id="ARBA00023136"/>
    </source>
</evidence>
<evidence type="ECO:0000256" key="6">
    <source>
        <dbReference type="SAM" id="MobiDB-lite"/>
    </source>
</evidence>
<gene>
    <name evidence="8" type="ORF">Pma05_46710</name>
</gene>
<feature type="transmembrane region" description="Helical" evidence="7">
    <location>
        <begin position="422"/>
        <end position="440"/>
    </location>
</feature>
<evidence type="ECO:0000256" key="4">
    <source>
        <dbReference type="ARBA" id="ARBA00022989"/>
    </source>
</evidence>
<keyword evidence="5 7" id="KW-0472">Membrane</keyword>
<feature type="transmembrane region" description="Helical" evidence="7">
    <location>
        <begin position="103"/>
        <end position="130"/>
    </location>
</feature>
<dbReference type="EMBL" id="BONX01000032">
    <property type="protein sequence ID" value="GIG98098.1"/>
    <property type="molecule type" value="Genomic_DNA"/>
</dbReference>
<comment type="subcellular location">
    <subcellularLocation>
        <location evidence="1">Cell membrane</location>
        <topology evidence="1">Multi-pass membrane protein</topology>
    </subcellularLocation>
</comment>
<evidence type="ECO:0000313" key="9">
    <source>
        <dbReference type="Proteomes" id="UP000621500"/>
    </source>
</evidence>
<evidence type="ECO:0008006" key="10">
    <source>
        <dbReference type="Google" id="ProtNLM"/>
    </source>
</evidence>
<proteinExistence type="predicted"/>
<keyword evidence="4 7" id="KW-1133">Transmembrane helix</keyword>
<feature type="transmembrane region" description="Helical" evidence="7">
    <location>
        <begin position="293"/>
        <end position="317"/>
    </location>
</feature>
<dbReference type="RefSeq" id="WP_203859570.1">
    <property type="nucleotide sequence ID" value="NZ_BAAAZQ010000010.1"/>
</dbReference>
<feature type="transmembrane region" description="Helical" evidence="7">
    <location>
        <begin position="329"/>
        <end position="350"/>
    </location>
</feature>
<dbReference type="InterPro" id="IPR036259">
    <property type="entry name" value="MFS_trans_sf"/>
</dbReference>